<comment type="similarity">
    <text evidence="1">Belongs to the glycosyl hydrolase 57 family.</text>
</comment>
<dbReference type="RefSeq" id="WP_310225717.1">
    <property type="nucleotide sequence ID" value="NZ_JAVDSB010000002.1"/>
</dbReference>
<keyword evidence="5" id="KW-1185">Reference proteome</keyword>
<proteinExistence type="inferred from homology"/>
<evidence type="ECO:0000256" key="2">
    <source>
        <dbReference type="ARBA" id="ARBA00023277"/>
    </source>
</evidence>
<reference evidence="4 5" key="1">
    <citation type="submission" date="2023-07" db="EMBL/GenBank/DDBJ databases">
        <title>Sorghum-associated microbial communities from plants grown in Nebraska, USA.</title>
        <authorList>
            <person name="Schachtman D."/>
        </authorList>
    </citation>
    <scope>NUCLEOTIDE SEQUENCE [LARGE SCALE GENOMIC DNA]</scope>
    <source>
        <strain evidence="4 5">CC258</strain>
    </source>
</reference>
<evidence type="ECO:0000259" key="3">
    <source>
        <dbReference type="Pfam" id="PF03065"/>
    </source>
</evidence>
<comment type="caution">
    <text evidence="4">The sequence shown here is derived from an EMBL/GenBank/DDBJ whole genome shotgun (WGS) entry which is preliminary data.</text>
</comment>
<dbReference type="InterPro" id="IPR011330">
    <property type="entry name" value="Glyco_hydro/deAcase_b/a-brl"/>
</dbReference>
<name>A0ABU1NUD0_9BACL</name>
<keyword evidence="2" id="KW-0119">Carbohydrate metabolism</keyword>
<evidence type="ECO:0000256" key="1">
    <source>
        <dbReference type="ARBA" id="ARBA00006821"/>
    </source>
</evidence>
<sequence>MRPARIPVAIVHHANQYLITNGYVNRPGIGETIGPTDGSSGLRAILELHSKYDIPFHLHISGTLIETCAWFDPLFLEEISDLWRAGLVELIGSTYAQNIMTLFSQDFNRFQLEEELRLYQAWLGVSTSDVKGFWIPERVWDTERLAETVRNASLCNGGYRYVLADDRLFLQGDERASFDEQRRFDPSLYKPYVVKDTSGLIALPISTEMRLNMPFQSRLNEEKLDQLMNELQQEVDRGEDVIAIYGDDMEKAAGIPPMWDPQSIQHYELFLKWLTNRQDVVSVLLGDWLNKRTDWPSRSVGPGTYMELAGIFGAGEDYSGWAGSSAWAPYQQMIEKAWESVFTFAKGQAAPCLLIDLAIKHLLASAYETGWHDPGVSWEDASPAPWARALASHARAAYVLLKAAEWQQDTDSEGLLKLEVQDIDEDGHEEVILRNQDLAVVISPTYGGRILYAFSFKEQAGRMFIGNPTDDWNLLEELNGFMDTPMNHPGALADYGYEHDVYEIESSTSPEDFQAELVLVNRGVNSPAYGLKKRFLLNKNESRIRIRYEQIPPAILPLSLDIGMSTDYLRLIREGRASLDSYTEGGKRGIRAGNLFAWVYPTTSGVKWHIPRSPVFGHGICIGLTLTHFEGSFDMGVDCGYGS</sequence>
<protein>
    <recommendedName>
        <fullName evidence="3">Glycoside hydrolase family 57 N-terminal domain-containing protein</fullName>
    </recommendedName>
</protein>
<dbReference type="Proteomes" id="UP001267290">
    <property type="component" value="Unassembled WGS sequence"/>
</dbReference>
<evidence type="ECO:0000313" key="5">
    <source>
        <dbReference type="Proteomes" id="UP001267290"/>
    </source>
</evidence>
<dbReference type="Gene3D" id="2.70.98.10">
    <property type="match status" value="1"/>
</dbReference>
<dbReference type="Gene3D" id="3.20.110.20">
    <property type="match status" value="1"/>
</dbReference>
<dbReference type="InterPro" id="IPR014718">
    <property type="entry name" value="GH-type_carb-bd"/>
</dbReference>
<dbReference type="PANTHER" id="PTHR36306:SF1">
    <property type="entry name" value="ALPHA-AMYLASE-RELATED"/>
    <property type="match status" value="1"/>
</dbReference>
<feature type="domain" description="Glycoside hydrolase family 57 N-terminal" evidence="3">
    <location>
        <begin position="48"/>
        <end position="276"/>
    </location>
</feature>
<dbReference type="Pfam" id="PF03065">
    <property type="entry name" value="Glyco_hydro_57"/>
    <property type="match status" value="1"/>
</dbReference>
<dbReference type="EMBL" id="JAVDSB010000002">
    <property type="protein sequence ID" value="MDR6550686.1"/>
    <property type="molecule type" value="Genomic_DNA"/>
</dbReference>
<dbReference type="SUPFAM" id="SSF88713">
    <property type="entry name" value="Glycoside hydrolase/deacetylase"/>
    <property type="match status" value="1"/>
</dbReference>
<accession>A0ABU1NUD0</accession>
<dbReference type="InterPro" id="IPR052046">
    <property type="entry name" value="GH57_Enzymes"/>
</dbReference>
<dbReference type="PANTHER" id="PTHR36306">
    <property type="entry name" value="ALPHA-AMYLASE-RELATED-RELATED"/>
    <property type="match status" value="1"/>
</dbReference>
<organism evidence="4 5">
    <name type="scientific">Paenibacillus qinlingensis</name>
    <dbReference type="NCBI Taxonomy" id="1837343"/>
    <lineage>
        <taxon>Bacteria</taxon>
        <taxon>Bacillati</taxon>
        <taxon>Bacillota</taxon>
        <taxon>Bacilli</taxon>
        <taxon>Bacillales</taxon>
        <taxon>Paenibacillaceae</taxon>
        <taxon>Paenibacillus</taxon>
    </lineage>
</organism>
<dbReference type="InterPro" id="IPR004300">
    <property type="entry name" value="Glyco_hydro_57_N"/>
</dbReference>
<evidence type="ECO:0000313" key="4">
    <source>
        <dbReference type="EMBL" id="MDR6550686.1"/>
    </source>
</evidence>
<gene>
    <name evidence="4" type="ORF">J2736_001873</name>
</gene>